<reference evidence="3 5" key="2">
    <citation type="submission" date="2018-03" db="EMBL/GenBank/DDBJ databases">
        <title>Genomic Encyclopedia of Archaeal and Bacterial Type Strains, Phase II (KMG-II): from individual species to whole genera.</title>
        <authorList>
            <person name="Goeker M."/>
        </authorList>
    </citation>
    <scope>NUCLEOTIDE SEQUENCE [LARGE SCALE GENOMIC DNA]</scope>
    <source>
        <strain evidence="3 5">DSM 22727</strain>
    </source>
</reference>
<evidence type="ECO:0000313" key="4">
    <source>
        <dbReference type="Proteomes" id="UP000028531"/>
    </source>
</evidence>
<dbReference type="EMBL" id="JPJI01000012">
    <property type="protein sequence ID" value="KEZ94350.1"/>
    <property type="molecule type" value="Genomic_DNA"/>
</dbReference>
<dbReference type="EMBL" id="PVNA01000007">
    <property type="protein sequence ID" value="PRX12240.1"/>
    <property type="molecule type" value="Genomic_DNA"/>
</dbReference>
<protein>
    <submittedName>
        <fullName evidence="2">Uncharacterized protein</fullName>
    </submittedName>
</protein>
<comment type="caution">
    <text evidence="2">The sequence shown here is derived from an EMBL/GenBank/DDBJ whole genome shotgun (WGS) entry which is preliminary data.</text>
</comment>
<organism evidence="2 4">
    <name type="scientific">Nonlabens ulvanivorans</name>
    <name type="common">Persicivirga ulvanivorans</name>
    <dbReference type="NCBI Taxonomy" id="906888"/>
    <lineage>
        <taxon>Bacteria</taxon>
        <taxon>Pseudomonadati</taxon>
        <taxon>Bacteroidota</taxon>
        <taxon>Flavobacteriia</taxon>
        <taxon>Flavobacteriales</taxon>
        <taxon>Flavobacteriaceae</taxon>
        <taxon>Nonlabens</taxon>
    </lineage>
</organism>
<reference evidence="2 4" key="1">
    <citation type="submission" date="2014-07" db="EMBL/GenBank/DDBJ databases">
        <title>Draft genome sequence of Nonlabens ulvanivorans, an ulvan degrading bacterium.</title>
        <authorList>
            <person name="Kopel M."/>
            <person name="Helbert W."/>
            <person name="Henrissat B."/>
            <person name="Doniger T."/>
            <person name="Banin E."/>
        </authorList>
    </citation>
    <scope>NUCLEOTIDE SEQUENCE [LARGE SCALE GENOMIC DNA]</scope>
    <source>
        <strain evidence="2 4">PLR</strain>
    </source>
</reference>
<feature type="transmembrane region" description="Helical" evidence="1">
    <location>
        <begin position="80"/>
        <end position="101"/>
    </location>
</feature>
<dbReference type="Proteomes" id="UP000028531">
    <property type="component" value="Unassembled WGS sequence"/>
</dbReference>
<accession>A0A084JZG6</accession>
<dbReference type="RefSeq" id="WP_036579471.1">
    <property type="nucleotide sequence ID" value="NZ_JPJI01000012.1"/>
</dbReference>
<sequence>MNYLKELTPVNRFAHWTAIVSFCLGTLSFLSYLIFKQSDLIEIGLGYIVIAVVCNIIVLVMIMIAALSQKTSFKETAYTIGVLLANIPIAFLYFIIIVEFAI</sequence>
<keyword evidence="5" id="KW-1185">Reference proteome</keyword>
<proteinExistence type="predicted"/>
<dbReference type="OrthoDB" id="1144821at2"/>
<evidence type="ECO:0000313" key="5">
    <source>
        <dbReference type="Proteomes" id="UP000239997"/>
    </source>
</evidence>
<dbReference type="AlphaFoldDB" id="A0A084JZG6"/>
<gene>
    <name evidence="2" type="ORF">IL45_01650</name>
    <name evidence="3" type="ORF">LY02_02651</name>
</gene>
<keyword evidence="1" id="KW-0812">Transmembrane</keyword>
<keyword evidence="1" id="KW-1133">Transmembrane helix</keyword>
<evidence type="ECO:0000313" key="2">
    <source>
        <dbReference type="EMBL" id="KEZ94350.1"/>
    </source>
</evidence>
<evidence type="ECO:0000313" key="3">
    <source>
        <dbReference type="EMBL" id="PRX12240.1"/>
    </source>
</evidence>
<name>A0A084JZG6_NONUL</name>
<evidence type="ECO:0000256" key="1">
    <source>
        <dbReference type="SAM" id="Phobius"/>
    </source>
</evidence>
<feature type="transmembrane region" description="Helical" evidence="1">
    <location>
        <begin position="47"/>
        <end position="68"/>
    </location>
</feature>
<dbReference type="Proteomes" id="UP000239997">
    <property type="component" value="Unassembled WGS sequence"/>
</dbReference>
<keyword evidence="1" id="KW-0472">Membrane</keyword>
<feature type="transmembrane region" description="Helical" evidence="1">
    <location>
        <begin position="13"/>
        <end position="35"/>
    </location>
</feature>